<dbReference type="Proteomes" id="UP000791080">
    <property type="component" value="Unassembled WGS sequence"/>
</dbReference>
<keyword evidence="4" id="KW-1185">Reference proteome</keyword>
<dbReference type="RefSeq" id="WP_026418072.1">
    <property type="nucleotide sequence ID" value="NZ_AUBJ02000001.1"/>
</dbReference>
<evidence type="ECO:0000313" key="3">
    <source>
        <dbReference type="EMBL" id="MCP2330410.1"/>
    </source>
</evidence>
<comment type="caution">
    <text evidence="3">The sequence shown here is derived from an EMBL/GenBank/DDBJ whole genome shotgun (WGS) entry which is preliminary data.</text>
</comment>
<evidence type="ECO:0000259" key="2">
    <source>
        <dbReference type="Pfam" id="PF00487"/>
    </source>
</evidence>
<dbReference type="PIRSF" id="PIRSF015921">
    <property type="entry name" value="FA_sphinglp_des"/>
    <property type="match status" value="1"/>
</dbReference>
<keyword evidence="1" id="KW-1133">Transmembrane helix</keyword>
<dbReference type="InterPro" id="IPR005804">
    <property type="entry name" value="FA_desaturase_dom"/>
</dbReference>
<feature type="transmembrane region" description="Helical" evidence="1">
    <location>
        <begin position="64"/>
        <end position="82"/>
    </location>
</feature>
<protein>
    <submittedName>
        <fullName evidence="3">Fatty acid desaturase</fullName>
    </submittedName>
</protein>
<feature type="transmembrane region" description="Helical" evidence="1">
    <location>
        <begin position="102"/>
        <end position="120"/>
    </location>
</feature>
<organism evidence="3 4">
    <name type="scientific">Actinoalloteichus caeruleus DSM 43889</name>
    <dbReference type="NCBI Taxonomy" id="1120930"/>
    <lineage>
        <taxon>Bacteria</taxon>
        <taxon>Bacillati</taxon>
        <taxon>Actinomycetota</taxon>
        <taxon>Actinomycetes</taxon>
        <taxon>Pseudonocardiales</taxon>
        <taxon>Pseudonocardiaceae</taxon>
        <taxon>Actinoalloteichus</taxon>
        <taxon>Actinoalloteichus cyanogriseus</taxon>
    </lineage>
</organism>
<keyword evidence="1" id="KW-0472">Membrane</keyword>
<feature type="transmembrane region" description="Helical" evidence="1">
    <location>
        <begin position="168"/>
        <end position="188"/>
    </location>
</feature>
<sequence length="359" mass="40777">MSFPAAVEEPQDASDRRSDYSVLSRRIRDAGLMRRRHGYYTAVIATNVALYLGTWAVFPFLGDSWYQLLTAVVLAVLSTQIAFTGHEVGHRQIFRGRRASEVAGLTLGNLGIGLGIGWWVDKHNRHHSHPNHVDRDPDIAEGALSWTEQQVGKTRGLRLLWTRWQGRLFFPLLLLAGLNLHVSSFRALPTLPPRRRWLEGGLLVVHFAAYLSALFLVLSPGKAIAFFFVHKCLFGLYMGSTFAPNHKGMPILQPGEKIDFFRRQVLTSRNVTGGRFLEWGLGGLNYQIEHHLFPSMPRPALRHARPIVIEFCQERGVPYHETNLIQSWREILTYLDEVGNSRAIERAVPAEHLQPAQRR</sequence>
<dbReference type="CDD" id="cd03506">
    <property type="entry name" value="Delta6-FADS-like"/>
    <property type="match status" value="1"/>
</dbReference>
<dbReference type="InterPro" id="IPR012171">
    <property type="entry name" value="Fatty_acid_desaturase"/>
</dbReference>
<accession>A0ABT1JD47</accession>
<proteinExistence type="predicted"/>
<reference evidence="3 4" key="1">
    <citation type="submission" date="2022-06" db="EMBL/GenBank/DDBJ databases">
        <title>Genomic Encyclopedia of Type Strains, Phase I: the one thousand microbial genomes (KMG-I) project.</title>
        <authorList>
            <person name="Kyrpides N."/>
        </authorList>
    </citation>
    <scope>NUCLEOTIDE SEQUENCE [LARGE SCALE GENOMIC DNA]</scope>
    <source>
        <strain evidence="3 4">DSM 43889</strain>
    </source>
</reference>
<name>A0ABT1JD47_ACTCY</name>
<feature type="transmembrane region" description="Helical" evidence="1">
    <location>
        <begin position="38"/>
        <end position="58"/>
    </location>
</feature>
<dbReference type="PANTHER" id="PTHR19353:SF19">
    <property type="entry name" value="DELTA(5) FATTY ACID DESATURASE C-RELATED"/>
    <property type="match status" value="1"/>
</dbReference>
<feature type="transmembrane region" description="Helical" evidence="1">
    <location>
        <begin position="200"/>
        <end position="218"/>
    </location>
</feature>
<evidence type="ECO:0000256" key="1">
    <source>
        <dbReference type="SAM" id="Phobius"/>
    </source>
</evidence>
<dbReference type="EMBL" id="AUBJ02000001">
    <property type="protein sequence ID" value="MCP2330410.1"/>
    <property type="molecule type" value="Genomic_DNA"/>
</dbReference>
<feature type="domain" description="Fatty acid desaturase" evidence="2">
    <location>
        <begin position="64"/>
        <end position="322"/>
    </location>
</feature>
<keyword evidence="1" id="KW-0812">Transmembrane</keyword>
<evidence type="ECO:0000313" key="4">
    <source>
        <dbReference type="Proteomes" id="UP000791080"/>
    </source>
</evidence>
<gene>
    <name evidence="3" type="ORF">G443_000680</name>
</gene>
<dbReference type="PANTHER" id="PTHR19353">
    <property type="entry name" value="FATTY ACID DESATURASE 2"/>
    <property type="match status" value="1"/>
</dbReference>
<dbReference type="Pfam" id="PF00487">
    <property type="entry name" value="FA_desaturase"/>
    <property type="match status" value="1"/>
</dbReference>